<dbReference type="KEGG" id="pds:CAY62_13025"/>
<dbReference type="Proteomes" id="UP000480943">
    <property type="component" value="Unassembled WGS sequence"/>
</dbReference>
<sequence>MKKRFIAGATCPDCHQQDTLRWWQEHQIEKVECVVCQFSDQRVPQALEQNASLSTFTKQQVIGIFTPDE</sequence>
<evidence type="ECO:0000313" key="3">
    <source>
        <dbReference type="Proteomes" id="UP000480943"/>
    </source>
</evidence>
<gene>
    <name evidence="1" type="ORF">F6450_10885</name>
    <name evidence="2" type="ORF">HWA77_09435</name>
</gene>
<evidence type="ECO:0000313" key="1">
    <source>
        <dbReference type="EMBL" id="KAB1180842.1"/>
    </source>
</evidence>
<name>A0A1C3E371_PHODD</name>
<evidence type="ECO:0000313" key="2">
    <source>
        <dbReference type="EMBL" id="NVP00428.1"/>
    </source>
</evidence>
<dbReference type="Proteomes" id="UP000533429">
    <property type="component" value="Unassembled WGS sequence"/>
</dbReference>
<proteinExistence type="predicted"/>
<protein>
    <submittedName>
        <fullName evidence="2">YheV family putative metal-binding protein</fullName>
    </submittedName>
</protein>
<evidence type="ECO:0000313" key="4">
    <source>
        <dbReference type="Proteomes" id="UP000533429"/>
    </source>
</evidence>
<dbReference type="Pfam" id="PF09526">
    <property type="entry name" value="DUF2387"/>
    <property type="match status" value="1"/>
</dbReference>
<accession>A0A1C3E371</accession>
<reference evidence="1 3" key="1">
    <citation type="submission" date="2019-09" db="EMBL/GenBank/DDBJ databases">
        <title>Photobacterium damselae subsp. damselae CDC-2227-81, a human clinical isolate.</title>
        <authorList>
            <person name="Osorio C.R."/>
        </authorList>
    </citation>
    <scope>NUCLEOTIDE SEQUENCE [LARGE SCALE GENOMIC DNA]</scope>
    <source>
        <strain evidence="1 3">CDC-2227-81</strain>
    </source>
</reference>
<organism evidence="2 4">
    <name type="scientific">Photobacterium damselae subsp. damselae</name>
    <name type="common">Listonella damsela</name>
    <dbReference type="NCBI Taxonomy" id="85581"/>
    <lineage>
        <taxon>Bacteria</taxon>
        <taxon>Pseudomonadati</taxon>
        <taxon>Pseudomonadota</taxon>
        <taxon>Gammaproteobacteria</taxon>
        <taxon>Vibrionales</taxon>
        <taxon>Vibrionaceae</taxon>
        <taxon>Photobacterium</taxon>
    </lineage>
</organism>
<dbReference type="InterPro" id="IPR012658">
    <property type="entry name" value="YheV"/>
</dbReference>
<dbReference type="NCBIfam" id="TIGR02443">
    <property type="entry name" value="YheV family putative zinc ribbon protein"/>
    <property type="match status" value="1"/>
</dbReference>
<dbReference type="AlphaFoldDB" id="A0A1C3E371"/>
<dbReference type="EMBL" id="VZUQ01000059">
    <property type="protein sequence ID" value="KAB1180842.1"/>
    <property type="molecule type" value="Genomic_DNA"/>
</dbReference>
<dbReference type="EMBL" id="JABXOR010000590">
    <property type="protein sequence ID" value="NVP00428.1"/>
    <property type="molecule type" value="Genomic_DNA"/>
</dbReference>
<reference evidence="2 4" key="2">
    <citation type="submission" date="2020-06" db="EMBL/GenBank/DDBJ databases">
        <title>Photobacterium damselae subsp. damselae comparative genomics.</title>
        <authorList>
            <person name="Osorio C.R."/>
        </authorList>
    </citation>
    <scope>NUCLEOTIDE SEQUENCE [LARGE SCALE GENOMIC DNA]</scope>
    <source>
        <strain evidence="2 4">TW250/03</strain>
    </source>
</reference>
<comment type="caution">
    <text evidence="2">The sequence shown here is derived from an EMBL/GenBank/DDBJ whole genome shotgun (WGS) entry which is preliminary data.</text>
</comment>
<dbReference type="RefSeq" id="WP_036764713.1">
    <property type="nucleotide sequence ID" value="NZ_AP026780.1"/>
</dbReference>